<feature type="compositionally biased region" description="Low complexity" evidence="1">
    <location>
        <begin position="36"/>
        <end position="50"/>
    </location>
</feature>
<feature type="compositionally biased region" description="Polar residues" evidence="1">
    <location>
        <begin position="214"/>
        <end position="228"/>
    </location>
</feature>
<sequence length="228" mass="25405">MFKLRSTVATRGLDSLAIAAKFARYKSEPGTVGTCSWSKTKSGSSSLGSSMNPKKLVSKPMSVSLSDVSGSKTVCSTDTFSEPLGVADHECHHQLVDQRFHKRGLSVGIFLQQAVELVVEEVQLLVLCLLVHGDQLERVLGIWLHKERDQRVESGRRGRRLQNVLDAPHLVQLVVDDLHDHAVEDVELARQVDVHQRLEHLRNHRGVQVGLCPGQSQKTTQNVQKRRN</sequence>
<dbReference type="GeneID" id="70238833"/>
<name>A0A9P8NUU0_9ASCO</name>
<evidence type="ECO:0000313" key="3">
    <source>
        <dbReference type="Proteomes" id="UP000769157"/>
    </source>
</evidence>
<evidence type="ECO:0000313" key="2">
    <source>
        <dbReference type="EMBL" id="KAH3660283.1"/>
    </source>
</evidence>
<proteinExistence type="predicted"/>
<dbReference type="RefSeq" id="XP_046057986.1">
    <property type="nucleotide sequence ID" value="XM_046208201.1"/>
</dbReference>
<organism evidence="2 3">
    <name type="scientific">Ogataea philodendri</name>
    <dbReference type="NCBI Taxonomy" id="1378263"/>
    <lineage>
        <taxon>Eukaryota</taxon>
        <taxon>Fungi</taxon>
        <taxon>Dikarya</taxon>
        <taxon>Ascomycota</taxon>
        <taxon>Saccharomycotina</taxon>
        <taxon>Pichiomycetes</taxon>
        <taxon>Pichiales</taxon>
        <taxon>Pichiaceae</taxon>
        <taxon>Ogataea</taxon>
    </lineage>
</organism>
<dbReference type="Proteomes" id="UP000769157">
    <property type="component" value="Unassembled WGS sequence"/>
</dbReference>
<keyword evidence="3" id="KW-1185">Reference proteome</keyword>
<reference evidence="2" key="1">
    <citation type="journal article" date="2021" name="Open Biol.">
        <title>Shared evolutionary footprints suggest mitochondrial oxidative damage underlies multiple complex I losses in fungi.</title>
        <authorList>
            <person name="Schikora-Tamarit M.A."/>
            <person name="Marcet-Houben M."/>
            <person name="Nosek J."/>
            <person name="Gabaldon T."/>
        </authorList>
    </citation>
    <scope>NUCLEOTIDE SEQUENCE</scope>
    <source>
        <strain evidence="2">CBS6075</strain>
    </source>
</reference>
<feature type="region of interest" description="Disordered" evidence="1">
    <location>
        <begin position="209"/>
        <end position="228"/>
    </location>
</feature>
<reference evidence="2" key="2">
    <citation type="submission" date="2021-01" db="EMBL/GenBank/DDBJ databases">
        <authorList>
            <person name="Schikora-Tamarit M.A."/>
        </authorList>
    </citation>
    <scope>NUCLEOTIDE SEQUENCE</scope>
    <source>
        <strain evidence="2">CBS6075</strain>
    </source>
</reference>
<dbReference type="AlphaFoldDB" id="A0A9P8NUU0"/>
<evidence type="ECO:0000256" key="1">
    <source>
        <dbReference type="SAM" id="MobiDB-lite"/>
    </source>
</evidence>
<accession>A0A9P8NUU0</accession>
<gene>
    <name evidence="2" type="ORF">OGAPHI_006869</name>
</gene>
<comment type="caution">
    <text evidence="2">The sequence shown here is derived from an EMBL/GenBank/DDBJ whole genome shotgun (WGS) entry which is preliminary data.</text>
</comment>
<feature type="region of interest" description="Disordered" evidence="1">
    <location>
        <begin position="29"/>
        <end position="53"/>
    </location>
</feature>
<dbReference type="EMBL" id="JAEUBE010000504">
    <property type="protein sequence ID" value="KAH3660283.1"/>
    <property type="molecule type" value="Genomic_DNA"/>
</dbReference>
<protein>
    <submittedName>
        <fullName evidence="2">Uncharacterized protein</fullName>
    </submittedName>
</protein>